<dbReference type="InterPro" id="IPR003825">
    <property type="entry name" value="Colicin-V_CvpA"/>
</dbReference>
<organism evidence="6">
    <name type="scientific">Desulfobacca acetoxidans</name>
    <dbReference type="NCBI Taxonomy" id="60893"/>
    <lineage>
        <taxon>Bacteria</taxon>
        <taxon>Pseudomonadati</taxon>
        <taxon>Thermodesulfobacteriota</taxon>
        <taxon>Desulfobaccia</taxon>
        <taxon>Desulfobaccales</taxon>
        <taxon>Desulfobaccaceae</taxon>
        <taxon>Desulfobacca</taxon>
    </lineage>
</organism>
<dbReference type="GO" id="GO:0016020">
    <property type="term" value="C:membrane"/>
    <property type="evidence" value="ECO:0007669"/>
    <property type="project" value="UniProtKB-SubCell"/>
</dbReference>
<gene>
    <name evidence="6" type="ORF">ENW96_12530</name>
</gene>
<keyword evidence="4 5" id="KW-0472">Membrane</keyword>
<feature type="transmembrane region" description="Helical" evidence="5">
    <location>
        <begin position="104"/>
        <end position="125"/>
    </location>
</feature>
<comment type="caution">
    <text evidence="6">The sequence shown here is derived from an EMBL/GenBank/DDBJ whole genome shotgun (WGS) entry which is preliminary data.</text>
</comment>
<feature type="transmembrane region" description="Helical" evidence="5">
    <location>
        <begin position="65"/>
        <end position="84"/>
    </location>
</feature>
<reference evidence="6" key="1">
    <citation type="journal article" date="2020" name="mSystems">
        <title>Genome- and Community-Level Interaction Insights into Carbon Utilization and Element Cycling Functions of Hydrothermarchaeota in Hydrothermal Sediment.</title>
        <authorList>
            <person name="Zhou Z."/>
            <person name="Liu Y."/>
            <person name="Xu W."/>
            <person name="Pan J."/>
            <person name="Luo Z.H."/>
            <person name="Li M."/>
        </authorList>
    </citation>
    <scope>NUCLEOTIDE SEQUENCE [LARGE SCALE GENOMIC DNA]</scope>
    <source>
        <strain evidence="6">SpSt-897</strain>
    </source>
</reference>
<dbReference type="AlphaFoldDB" id="A0A7C3V072"/>
<keyword evidence="2 5" id="KW-0812">Transmembrane</keyword>
<keyword evidence="3 5" id="KW-1133">Transmembrane helix</keyword>
<evidence type="ECO:0000256" key="3">
    <source>
        <dbReference type="ARBA" id="ARBA00022989"/>
    </source>
</evidence>
<evidence type="ECO:0000313" key="6">
    <source>
        <dbReference type="EMBL" id="HGF35183.1"/>
    </source>
</evidence>
<dbReference type="GO" id="GO:0009403">
    <property type="term" value="P:toxin biosynthetic process"/>
    <property type="evidence" value="ECO:0007669"/>
    <property type="project" value="InterPro"/>
</dbReference>
<dbReference type="EMBL" id="DTMF01000306">
    <property type="protein sequence ID" value="HGF35183.1"/>
    <property type="molecule type" value="Genomic_DNA"/>
</dbReference>
<evidence type="ECO:0000256" key="1">
    <source>
        <dbReference type="ARBA" id="ARBA00004141"/>
    </source>
</evidence>
<accession>A0A7C3V072</accession>
<evidence type="ECO:0000256" key="5">
    <source>
        <dbReference type="SAM" id="Phobius"/>
    </source>
</evidence>
<comment type="subcellular location">
    <subcellularLocation>
        <location evidence="1">Membrane</location>
        <topology evidence="1">Multi-pass membrane protein</topology>
    </subcellularLocation>
</comment>
<sequence>MNLLDIGIIALLMLVTLRGYFRGLFQELAVLVGLVGGLLIATRTYLAAAALILPLVNNLYWAQGLAFALVLIGVYWSVRVLAYVLQRLLYHLYLDVLDRLLGGFFAFLKGSLILGLALLLLGVFLPKDSRLLKESHAAPALIRVAKHTLELLPADFKQRAKEYMNRVPLPKGKSQAGARGQAEAGEP</sequence>
<feature type="transmembrane region" description="Helical" evidence="5">
    <location>
        <begin position="28"/>
        <end position="53"/>
    </location>
</feature>
<dbReference type="Pfam" id="PF02674">
    <property type="entry name" value="Colicin_V"/>
    <property type="match status" value="1"/>
</dbReference>
<dbReference type="PANTHER" id="PTHR37306:SF1">
    <property type="entry name" value="COLICIN V PRODUCTION PROTEIN"/>
    <property type="match status" value="1"/>
</dbReference>
<name>A0A7C3V072_9BACT</name>
<evidence type="ECO:0000256" key="2">
    <source>
        <dbReference type="ARBA" id="ARBA00022692"/>
    </source>
</evidence>
<evidence type="ECO:0000256" key="4">
    <source>
        <dbReference type="ARBA" id="ARBA00023136"/>
    </source>
</evidence>
<proteinExistence type="predicted"/>
<protein>
    <submittedName>
        <fullName evidence="6">CvpA family protein</fullName>
    </submittedName>
</protein>
<dbReference type="PANTHER" id="PTHR37306">
    <property type="entry name" value="COLICIN V PRODUCTION PROTEIN"/>
    <property type="match status" value="1"/>
</dbReference>